<evidence type="ECO:0000256" key="11">
    <source>
        <dbReference type="ARBA" id="ARBA00022842"/>
    </source>
</evidence>
<evidence type="ECO:0000256" key="10">
    <source>
        <dbReference type="ARBA" id="ARBA00022692"/>
    </source>
</evidence>
<sequence length="255" mass="26884">MRALLRTEWHLFLLAVQFLTRLPVPRNLPFSDDLLIRATRFYPLVGCLVGSIGAVVLWVASLWFPPLVAVLLSLAATLLATGAFHEDGLADAVDGLGGGMTADRALEIMRDSRIGTYGAVALGLTLALKVALLAAMPVSVAGFVLIAGHGLGRMATVHVIATTRYARDQGAKFVAPSVTPDGYRIALANAFVILIASVLVIGTGEAFAGMALCILLAQAFRLVFVRKLGGYTGDCLGGTQQMGELGFYLGVVAWL</sequence>
<dbReference type="EC" id="2.7.8.26" evidence="5 19"/>
<evidence type="ECO:0000256" key="9">
    <source>
        <dbReference type="ARBA" id="ARBA00022679"/>
    </source>
</evidence>
<comment type="caution">
    <text evidence="20">The sequence shown here is derived from an EMBL/GenBank/DDBJ whole genome shotgun (WGS) entry which is preliminary data.</text>
</comment>
<proteinExistence type="inferred from homology"/>
<comment type="catalytic activity">
    <reaction evidence="17 19">
        <text>alpha-ribazole + adenosylcob(III)inamide-GDP = adenosylcob(III)alamin + GMP + H(+)</text>
        <dbReference type="Rhea" id="RHEA:16049"/>
        <dbReference type="ChEBI" id="CHEBI:10329"/>
        <dbReference type="ChEBI" id="CHEBI:15378"/>
        <dbReference type="ChEBI" id="CHEBI:18408"/>
        <dbReference type="ChEBI" id="CHEBI:58115"/>
        <dbReference type="ChEBI" id="CHEBI:60487"/>
        <dbReference type="EC" id="2.7.8.26"/>
    </reaction>
</comment>
<keyword evidence="12 19" id="KW-1133">Transmembrane helix</keyword>
<feature type="transmembrane region" description="Helical" evidence="19">
    <location>
        <begin position="114"/>
        <end position="134"/>
    </location>
</feature>
<organism evidence="20 21">
    <name type="scientific">Thalassococcus arenae</name>
    <dbReference type="NCBI Taxonomy" id="2851652"/>
    <lineage>
        <taxon>Bacteria</taxon>
        <taxon>Pseudomonadati</taxon>
        <taxon>Pseudomonadota</taxon>
        <taxon>Alphaproteobacteria</taxon>
        <taxon>Rhodobacterales</taxon>
        <taxon>Roseobacteraceae</taxon>
        <taxon>Thalassococcus</taxon>
    </lineage>
</organism>
<dbReference type="EMBL" id="JAHRWL010000002">
    <property type="protein sequence ID" value="MBV2360718.1"/>
    <property type="molecule type" value="Genomic_DNA"/>
</dbReference>
<accession>A0ABS6NA98</accession>
<name>A0ABS6NA98_9RHOB</name>
<dbReference type="RefSeq" id="WP_217779049.1">
    <property type="nucleotide sequence ID" value="NZ_JAHRWL010000002.1"/>
</dbReference>
<dbReference type="PANTHER" id="PTHR34148:SF1">
    <property type="entry name" value="ADENOSYLCOBINAMIDE-GDP RIBAZOLETRANSFERASE"/>
    <property type="match status" value="1"/>
</dbReference>
<comment type="similarity">
    <text evidence="4 19">Belongs to the CobS family.</text>
</comment>
<comment type="cofactor">
    <cofactor evidence="1 19">
        <name>Mg(2+)</name>
        <dbReference type="ChEBI" id="CHEBI:18420"/>
    </cofactor>
</comment>
<dbReference type="HAMAP" id="MF_00719">
    <property type="entry name" value="CobS"/>
    <property type="match status" value="1"/>
</dbReference>
<feature type="transmembrane region" description="Helical" evidence="19">
    <location>
        <begin position="182"/>
        <end position="201"/>
    </location>
</feature>
<comment type="catalytic activity">
    <reaction evidence="18 19">
        <text>alpha-ribazole 5'-phosphate + adenosylcob(III)inamide-GDP = adenosylcob(III)alamin 5'-phosphate + GMP + H(+)</text>
        <dbReference type="Rhea" id="RHEA:23560"/>
        <dbReference type="ChEBI" id="CHEBI:15378"/>
        <dbReference type="ChEBI" id="CHEBI:57918"/>
        <dbReference type="ChEBI" id="CHEBI:58115"/>
        <dbReference type="ChEBI" id="CHEBI:60487"/>
        <dbReference type="ChEBI" id="CHEBI:60493"/>
        <dbReference type="EC" id="2.7.8.26"/>
    </reaction>
</comment>
<evidence type="ECO:0000256" key="19">
    <source>
        <dbReference type="HAMAP-Rule" id="MF_00719"/>
    </source>
</evidence>
<evidence type="ECO:0000256" key="4">
    <source>
        <dbReference type="ARBA" id="ARBA00010561"/>
    </source>
</evidence>
<evidence type="ECO:0000256" key="16">
    <source>
        <dbReference type="ARBA" id="ARBA00032853"/>
    </source>
</evidence>
<dbReference type="Pfam" id="PF02654">
    <property type="entry name" value="CobS"/>
    <property type="match status" value="1"/>
</dbReference>
<dbReference type="PANTHER" id="PTHR34148">
    <property type="entry name" value="ADENOSYLCOBINAMIDE-GDP RIBAZOLETRANSFERASE"/>
    <property type="match status" value="1"/>
</dbReference>
<evidence type="ECO:0000313" key="21">
    <source>
        <dbReference type="Proteomes" id="UP001166293"/>
    </source>
</evidence>
<feature type="transmembrane region" description="Helical" evidence="19">
    <location>
        <begin position="207"/>
        <end position="224"/>
    </location>
</feature>
<dbReference type="InterPro" id="IPR003805">
    <property type="entry name" value="CobS"/>
</dbReference>
<evidence type="ECO:0000256" key="6">
    <source>
        <dbReference type="ARBA" id="ARBA00015850"/>
    </source>
</evidence>
<keyword evidence="21" id="KW-1185">Reference proteome</keyword>
<feature type="transmembrane region" description="Helical" evidence="19">
    <location>
        <begin position="41"/>
        <end position="60"/>
    </location>
</feature>
<reference evidence="20" key="1">
    <citation type="submission" date="2021-06" db="EMBL/GenBank/DDBJ databases">
        <title>Thalassococcus sp. CAU 1522 isolated from sea sand, Republic of Korea.</title>
        <authorList>
            <person name="Kim W."/>
        </authorList>
    </citation>
    <scope>NUCLEOTIDE SEQUENCE</scope>
    <source>
        <strain evidence="20">CAU 1522</strain>
    </source>
</reference>
<keyword evidence="10 19" id="KW-0812">Transmembrane</keyword>
<comment type="function">
    <text evidence="14 19">Joins adenosylcobinamide-GDP and alpha-ribazole to generate adenosylcobalamin (Ado-cobalamin). Also synthesizes adenosylcobalamin 5'-phosphate from adenosylcobinamide-GDP and alpha-ribazole 5'-phosphate.</text>
</comment>
<evidence type="ECO:0000256" key="3">
    <source>
        <dbReference type="ARBA" id="ARBA00004663"/>
    </source>
</evidence>
<feature type="transmembrane region" description="Helical" evidence="19">
    <location>
        <begin position="140"/>
        <end position="161"/>
    </location>
</feature>
<comment type="subcellular location">
    <subcellularLocation>
        <location evidence="2 19">Cell membrane</location>
        <topology evidence="2 19">Multi-pass membrane protein</topology>
    </subcellularLocation>
</comment>
<evidence type="ECO:0000256" key="17">
    <source>
        <dbReference type="ARBA" id="ARBA00048623"/>
    </source>
</evidence>
<feature type="transmembrane region" description="Helical" evidence="19">
    <location>
        <begin position="66"/>
        <end position="84"/>
    </location>
</feature>
<keyword evidence="7 19" id="KW-1003">Cell membrane</keyword>
<evidence type="ECO:0000256" key="13">
    <source>
        <dbReference type="ARBA" id="ARBA00023136"/>
    </source>
</evidence>
<evidence type="ECO:0000256" key="1">
    <source>
        <dbReference type="ARBA" id="ARBA00001946"/>
    </source>
</evidence>
<comment type="pathway">
    <text evidence="3 19">Cofactor biosynthesis; adenosylcobalamin biosynthesis; adenosylcobalamin from cob(II)yrinate a,c-diamide: step 7/7.</text>
</comment>
<evidence type="ECO:0000256" key="18">
    <source>
        <dbReference type="ARBA" id="ARBA00049504"/>
    </source>
</evidence>
<protein>
    <recommendedName>
        <fullName evidence="6 19">Adenosylcobinamide-GDP ribazoletransferase</fullName>
        <ecNumber evidence="5 19">2.7.8.26</ecNumber>
    </recommendedName>
    <alternativeName>
        <fullName evidence="16 19">Cobalamin synthase</fullName>
    </alternativeName>
    <alternativeName>
        <fullName evidence="15 19">Cobalamin-5'-phosphate synthase</fullName>
    </alternativeName>
</protein>
<evidence type="ECO:0000256" key="12">
    <source>
        <dbReference type="ARBA" id="ARBA00022989"/>
    </source>
</evidence>
<gene>
    <name evidence="19" type="primary">cobS</name>
    <name evidence="20" type="ORF">KUH32_13100</name>
</gene>
<keyword evidence="9 19" id="KW-0808">Transferase</keyword>
<dbReference type="Proteomes" id="UP001166293">
    <property type="component" value="Unassembled WGS sequence"/>
</dbReference>
<evidence type="ECO:0000256" key="7">
    <source>
        <dbReference type="ARBA" id="ARBA00022475"/>
    </source>
</evidence>
<keyword evidence="8 19" id="KW-0169">Cobalamin biosynthesis</keyword>
<keyword evidence="11 19" id="KW-0460">Magnesium</keyword>
<evidence type="ECO:0000256" key="2">
    <source>
        <dbReference type="ARBA" id="ARBA00004651"/>
    </source>
</evidence>
<evidence type="ECO:0000256" key="15">
    <source>
        <dbReference type="ARBA" id="ARBA00032605"/>
    </source>
</evidence>
<evidence type="ECO:0000313" key="20">
    <source>
        <dbReference type="EMBL" id="MBV2360718.1"/>
    </source>
</evidence>
<evidence type="ECO:0000256" key="14">
    <source>
        <dbReference type="ARBA" id="ARBA00025228"/>
    </source>
</evidence>
<keyword evidence="13 19" id="KW-0472">Membrane</keyword>
<evidence type="ECO:0000256" key="8">
    <source>
        <dbReference type="ARBA" id="ARBA00022573"/>
    </source>
</evidence>
<evidence type="ECO:0000256" key="5">
    <source>
        <dbReference type="ARBA" id="ARBA00013200"/>
    </source>
</evidence>